<dbReference type="GO" id="GO:0003676">
    <property type="term" value="F:nucleic acid binding"/>
    <property type="evidence" value="ECO:0007669"/>
    <property type="project" value="InterPro"/>
</dbReference>
<dbReference type="InterPro" id="IPR036875">
    <property type="entry name" value="Znf_CCHC_sf"/>
</dbReference>
<feature type="compositionally biased region" description="Basic and acidic residues" evidence="1">
    <location>
        <begin position="61"/>
        <end position="73"/>
    </location>
</feature>
<dbReference type="Gene3D" id="4.10.60.10">
    <property type="entry name" value="Zinc finger, CCHC-type"/>
    <property type="match status" value="1"/>
</dbReference>
<gene>
    <name evidence="2" type="primary">LOC107802421</name>
</gene>
<evidence type="ECO:0000256" key="1">
    <source>
        <dbReference type="SAM" id="MobiDB-lite"/>
    </source>
</evidence>
<dbReference type="AlphaFoldDB" id="A0A1S4AXM9"/>
<sequence>MRNHENRPTRSIPLPKEDEIYSHYANHGKGCSHIRGRGHIQGRKFHGVNHPPPKNNFQKWKGKDEKRNTEGSETKCYHCGGKGHWAKIYRVPKHLIELYQASLKNKGPKANLVYDNEFDITHLDVADCFEHPNEKINHLIGDGYVVRDD</sequence>
<protein>
    <recommendedName>
        <fullName evidence="3">CCHC-type domain-containing protein</fullName>
    </recommendedName>
</protein>
<evidence type="ECO:0000313" key="2">
    <source>
        <dbReference type="RefSeq" id="XP_016481415.1"/>
    </source>
</evidence>
<dbReference type="PANTHER" id="PTHR33325">
    <property type="entry name" value="ZINC FINGER, CCHC-TYPE-RELATED"/>
    <property type="match status" value="1"/>
</dbReference>
<dbReference type="PaxDb" id="4097-A0A1S4AXM9"/>
<dbReference type="OrthoDB" id="1751235at2759"/>
<proteinExistence type="predicted"/>
<accession>A0A1S4AXM9</accession>
<dbReference type="KEGG" id="nta:107802421"/>
<organism evidence="2">
    <name type="scientific">Nicotiana tabacum</name>
    <name type="common">Common tobacco</name>
    <dbReference type="NCBI Taxonomy" id="4097"/>
    <lineage>
        <taxon>Eukaryota</taxon>
        <taxon>Viridiplantae</taxon>
        <taxon>Streptophyta</taxon>
        <taxon>Embryophyta</taxon>
        <taxon>Tracheophyta</taxon>
        <taxon>Spermatophyta</taxon>
        <taxon>Magnoliopsida</taxon>
        <taxon>eudicotyledons</taxon>
        <taxon>Gunneridae</taxon>
        <taxon>Pentapetalae</taxon>
        <taxon>asterids</taxon>
        <taxon>lamiids</taxon>
        <taxon>Solanales</taxon>
        <taxon>Solanaceae</taxon>
        <taxon>Nicotianoideae</taxon>
        <taxon>Nicotianeae</taxon>
        <taxon>Nicotiana</taxon>
    </lineage>
</organism>
<evidence type="ECO:0008006" key="3">
    <source>
        <dbReference type="Google" id="ProtNLM"/>
    </source>
</evidence>
<feature type="region of interest" description="Disordered" evidence="1">
    <location>
        <begin position="46"/>
        <end position="73"/>
    </location>
</feature>
<dbReference type="RefSeq" id="XP_016481415.1">
    <property type="nucleotide sequence ID" value="XM_016625929.1"/>
</dbReference>
<dbReference type="PANTHER" id="PTHR33325:SF5">
    <property type="entry name" value="TRANSCRIPTION FACTOR INTERACTOR AND REGULATOR CCHC(ZN) FAMILY"/>
    <property type="match status" value="1"/>
</dbReference>
<name>A0A1S4AXM9_TOBAC</name>
<dbReference type="GO" id="GO:0008270">
    <property type="term" value="F:zinc ion binding"/>
    <property type="evidence" value="ECO:0007669"/>
    <property type="project" value="InterPro"/>
</dbReference>
<reference evidence="2" key="1">
    <citation type="submission" date="2025-08" db="UniProtKB">
        <authorList>
            <consortium name="RefSeq"/>
        </authorList>
    </citation>
    <scope>IDENTIFICATION</scope>
</reference>
<dbReference type="SUPFAM" id="SSF57756">
    <property type="entry name" value="Retrovirus zinc finger-like domains"/>
    <property type="match status" value="1"/>
</dbReference>